<dbReference type="CDD" id="cd03215">
    <property type="entry name" value="ABC_Carb_Monos_II"/>
    <property type="match status" value="1"/>
</dbReference>
<dbReference type="PANTHER" id="PTHR43790">
    <property type="entry name" value="CARBOHYDRATE TRANSPORT ATP-BINDING PROTEIN MG119-RELATED"/>
    <property type="match status" value="1"/>
</dbReference>
<dbReference type="EMBL" id="JAOQKE010000007">
    <property type="protein sequence ID" value="MCU6725264.1"/>
    <property type="molecule type" value="Genomic_DNA"/>
</dbReference>
<evidence type="ECO:0000259" key="5">
    <source>
        <dbReference type="PROSITE" id="PS50893"/>
    </source>
</evidence>
<reference evidence="6 7" key="1">
    <citation type="journal article" date="2021" name="ISME Commun">
        <title>Automated analysis of genomic sequences facilitates high-throughput and comprehensive description of bacteria.</title>
        <authorList>
            <person name="Hitch T.C.A."/>
        </authorList>
    </citation>
    <scope>NUCLEOTIDE SEQUENCE [LARGE SCALE GENOMIC DNA]</scope>
    <source>
        <strain evidence="6 7">Sanger_29</strain>
    </source>
</reference>
<dbReference type="Proteomes" id="UP001652338">
    <property type="component" value="Unassembled WGS sequence"/>
</dbReference>
<evidence type="ECO:0000256" key="3">
    <source>
        <dbReference type="ARBA" id="ARBA00022741"/>
    </source>
</evidence>
<organism evidence="6 7">
    <name type="scientific">Muricoprocola aceti</name>
    <dbReference type="NCBI Taxonomy" id="2981772"/>
    <lineage>
        <taxon>Bacteria</taxon>
        <taxon>Bacillati</taxon>
        <taxon>Bacillota</taxon>
        <taxon>Clostridia</taxon>
        <taxon>Lachnospirales</taxon>
        <taxon>Lachnospiraceae</taxon>
        <taxon>Muricoprocola</taxon>
    </lineage>
</organism>
<keyword evidence="1" id="KW-0813">Transport</keyword>
<evidence type="ECO:0000313" key="6">
    <source>
        <dbReference type="EMBL" id="MCU6725264.1"/>
    </source>
</evidence>
<dbReference type="InterPro" id="IPR017871">
    <property type="entry name" value="ABC_transporter-like_CS"/>
</dbReference>
<dbReference type="InterPro" id="IPR050107">
    <property type="entry name" value="ABC_carbohydrate_import_ATPase"/>
</dbReference>
<protein>
    <submittedName>
        <fullName evidence="6">Sugar ABC transporter ATP-binding protein</fullName>
    </submittedName>
</protein>
<evidence type="ECO:0000256" key="4">
    <source>
        <dbReference type="ARBA" id="ARBA00022840"/>
    </source>
</evidence>
<dbReference type="Pfam" id="PF00005">
    <property type="entry name" value="ABC_tran"/>
    <property type="match status" value="2"/>
</dbReference>
<dbReference type="InterPro" id="IPR003439">
    <property type="entry name" value="ABC_transporter-like_ATP-bd"/>
</dbReference>
<dbReference type="PROSITE" id="PS00211">
    <property type="entry name" value="ABC_TRANSPORTER_1"/>
    <property type="match status" value="1"/>
</dbReference>
<proteinExistence type="predicted"/>
<keyword evidence="4 6" id="KW-0067">ATP-binding</keyword>
<dbReference type="CDD" id="cd03216">
    <property type="entry name" value="ABC_Carb_Monos_I"/>
    <property type="match status" value="1"/>
</dbReference>
<evidence type="ECO:0000313" key="7">
    <source>
        <dbReference type="Proteomes" id="UP001652338"/>
    </source>
</evidence>
<dbReference type="InterPro" id="IPR027417">
    <property type="entry name" value="P-loop_NTPase"/>
</dbReference>
<dbReference type="Gene3D" id="3.40.50.300">
    <property type="entry name" value="P-loop containing nucleotide triphosphate hydrolases"/>
    <property type="match status" value="2"/>
</dbReference>
<evidence type="ECO:0000256" key="2">
    <source>
        <dbReference type="ARBA" id="ARBA00022737"/>
    </source>
</evidence>
<name>A0ABT2SL98_9FIRM</name>
<dbReference type="RefSeq" id="WP_262654603.1">
    <property type="nucleotide sequence ID" value="NZ_JAOQKE010000007.1"/>
</dbReference>
<dbReference type="PANTHER" id="PTHR43790:SF9">
    <property type="entry name" value="GALACTOFURANOSE TRANSPORTER ATP-BINDING PROTEIN YTFR"/>
    <property type="match status" value="1"/>
</dbReference>
<sequence>MEKLLELKDVAKSYSGVEVLRGVNLLLKKGEVVCLVGENGAGKSTLIKIISGAIAPDRGTRIYFGKVYDKVHPRQVIDMGIATIYQEIDLIDNISVADNIFLGSEIKTKFGFIDGKKQEDQANELLDELKLTHIRGSMLVKQLSTAQKQCVQIVKALKNKARVLILDEPTASLGDQETKLLLELVKKLSNAGIGIIYISHYIDELFEVGDTFLILKDGEQTALRKKIETNPEEVIRDMIGRDASSFYKREYFQSGKRTLEIKNYENEKTVYNVSFKIKSGEIFGLGGLVGAGRTELVRMLYGADTKKGGELYIDGKLVSIKNPKEAIEKGIFMISEDRKGEGLLGIRSVKENIMLTHNERREWIHLLQEEERVNKAIELFNIKTAGMDAEVFSLSGGNQQKAIIARCVEDMGEVYIFDEPTKGVDVGAKEEIYGYIVNLAKQDKFIILISSDMPELLSMSDRIGIMREGHLVDVVNTKEVNEEILMREYLGVK</sequence>
<keyword evidence="7" id="KW-1185">Reference proteome</keyword>
<keyword evidence="3" id="KW-0547">Nucleotide-binding</keyword>
<dbReference type="PROSITE" id="PS50893">
    <property type="entry name" value="ABC_TRANSPORTER_2"/>
    <property type="match status" value="2"/>
</dbReference>
<feature type="domain" description="ABC transporter" evidence="5">
    <location>
        <begin position="250"/>
        <end position="493"/>
    </location>
</feature>
<comment type="caution">
    <text evidence="6">The sequence shown here is derived from an EMBL/GenBank/DDBJ whole genome shotgun (WGS) entry which is preliminary data.</text>
</comment>
<dbReference type="SUPFAM" id="SSF52540">
    <property type="entry name" value="P-loop containing nucleoside triphosphate hydrolases"/>
    <property type="match status" value="2"/>
</dbReference>
<feature type="domain" description="ABC transporter" evidence="5">
    <location>
        <begin position="5"/>
        <end position="242"/>
    </location>
</feature>
<gene>
    <name evidence="6" type="ORF">OCV47_07870</name>
</gene>
<accession>A0ABT2SL98</accession>
<evidence type="ECO:0000256" key="1">
    <source>
        <dbReference type="ARBA" id="ARBA00022448"/>
    </source>
</evidence>
<dbReference type="InterPro" id="IPR003593">
    <property type="entry name" value="AAA+_ATPase"/>
</dbReference>
<keyword evidence="2" id="KW-0677">Repeat</keyword>
<dbReference type="SMART" id="SM00382">
    <property type="entry name" value="AAA"/>
    <property type="match status" value="2"/>
</dbReference>
<dbReference type="GO" id="GO:0005524">
    <property type="term" value="F:ATP binding"/>
    <property type="evidence" value="ECO:0007669"/>
    <property type="project" value="UniProtKB-KW"/>
</dbReference>